<organism evidence="2 3">
    <name type="scientific">Kineosporia babensis</name>
    <dbReference type="NCBI Taxonomy" id="499548"/>
    <lineage>
        <taxon>Bacteria</taxon>
        <taxon>Bacillati</taxon>
        <taxon>Actinomycetota</taxon>
        <taxon>Actinomycetes</taxon>
        <taxon>Kineosporiales</taxon>
        <taxon>Kineosporiaceae</taxon>
        <taxon>Kineosporia</taxon>
    </lineage>
</organism>
<proteinExistence type="predicted"/>
<dbReference type="PANTHER" id="PTHR37826">
    <property type="entry name" value="FLOTILLIN BAND_7_5 DOMAIN PROTEIN"/>
    <property type="match status" value="1"/>
</dbReference>
<name>A0A9X1SRD7_9ACTN</name>
<keyword evidence="3" id="KW-1185">Reference proteome</keyword>
<dbReference type="EMBL" id="JAJOMB010000001">
    <property type="protein sequence ID" value="MCD5309537.1"/>
    <property type="molecule type" value="Genomic_DNA"/>
</dbReference>
<dbReference type="Gene3D" id="2.20.28.30">
    <property type="entry name" value="RNA polymerase ii, chain L"/>
    <property type="match status" value="1"/>
</dbReference>
<dbReference type="RefSeq" id="WP_231438462.1">
    <property type="nucleotide sequence ID" value="NZ_JAJOMB010000001.1"/>
</dbReference>
<evidence type="ECO:0000256" key="1">
    <source>
        <dbReference type="SAM" id="Phobius"/>
    </source>
</evidence>
<sequence>MTDSDSATPQYTQQQYPCASCGARLTFAPGTTALKCPYCGFEQEVEREPERVVREHSYDEWLATAQAKPATQIAPLTMTCNGCGARTETDHMSDACPFCGAAVVLEQDADLVITPEGVLPFAIDPGKAMELFQAWVKSRWFAPNSLKTLAARESLEGTYLPFWTYDSDTTTVYHGQRGDYYYETETYRDSEGEERERQVRKIAWTPVYGTVRRIFDDVLVSAVQRLPADRVEKLEPWDLPMVVPYRPEFLAGYQTLRYEVEPPEGLVKFQDIASGQIRNDCARDIGGDQQRVSSMNTSWDAVTFKLLLLPVWLAAYRFDNQVWRVMINARTGEMIGDRPYSWVKIVSAILAALVVVGAVVGAYYAFK</sequence>
<evidence type="ECO:0008006" key="4">
    <source>
        <dbReference type="Google" id="ProtNLM"/>
    </source>
</evidence>
<keyword evidence="1" id="KW-0812">Transmembrane</keyword>
<reference evidence="2" key="1">
    <citation type="submission" date="2021-11" db="EMBL/GenBank/DDBJ databases">
        <title>Streptomyces corallinus and Kineosporia corallina sp. nov., two new coral-derived marine actinobacteria.</title>
        <authorList>
            <person name="Buangrab K."/>
            <person name="Sutthacheep M."/>
            <person name="Yeemin T."/>
            <person name="Harunari E."/>
            <person name="Igarashi Y."/>
            <person name="Sripreechasak P."/>
            <person name="Kanchanasin P."/>
            <person name="Tanasupawat S."/>
            <person name="Phongsopitanun W."/>
        </authorList>
    </citation>
    <scope>NUCLEOTIDE SEQUENCE</scope>
    <source>
        <strain evidence="2">JCM 31032</strain>
    </source>
</reference>
<accession>A0A9X1SRD7</accession>
<evidence type="ECO:0000313" key="3">
    <source>
        <dbReference type="Proteomes" id="UP001138997"/>
    </source>
</evidence>
<gene>
    <name evidence="2" type="ORF">LR394_01390</name>
</gene>
<feature type="transmembrane region" description="Helical" evidence="1">
    <location>
        <begin position="339"/>
        <end position="366"/>
    </location>
</feature>
<dbReference type="AlphaFoldDB" id="A0A9X1SRD7"/>
<dbReference type="PANTHER" id="PTHR37826:SF3">
    <property type="entry name" value="J DOMAIN-CONTAINING PROTEIN"/>
    <property type="match status" value="1"/>
</dbReference>
<keyword evidence="1" id="KW-0472">Membrane</keyword>
<keyword evidence="1" id="KW-1133">Transmembrane helix</keyword>
<comment type="caution">
    <text evidence="2">The sequence shown here is derived from an EMBL/GenBank/DDBJ whole genome shotgun (WGS) entry which is preliminary data.</text>
</comment>
<dbReference type="Proteomes" id="UP001138997">
    <property type="component" value="Unassembled WGS sequence"/>
</dbReference>
<protein>
    <recommendedName>
        <fullName evidence="4">Primosomal protein N' (Replication factor Y)-superfamily II helicase</fullName>
    </recommendedName>
</protein>
<evidence type="ECO:0000313" key="2">
    <source>
        <dbReference type="EMBL" id="MCD5309537.1"/>
    </source>
</evidence>